<sequence length="76" mass="8593">MVIPILLLGSDFKLQLTIVVFLIASSRGLCQISLLGGRALFIIRMFVFGCFFKLLLETVDFQLNGFALFLGERFLF</sequence>
<gene>
    <name evidence="2" type="ORF">SDC9_84673</name>
</gene>
<keyword evidence="1" id="KW-1133">Transmembrane helix</keyword>
<evidence type="ECO:0000256" key="1">
    <source>
        <dbReference type="SAM" id="Phobius"/>
    </source>
</evidence>
<reference evidence="2" key="1">
    <citation type="submission" date="2019-08" db="EMBL/GenBank/DDBJ databases">
        <authorList>
            <person name="Kucharzyk K."/>
            <person name="Murdoch R.W."/>
            <person name="Higgins S."/>
            <person name="Loffler F."/>
        </authorList>
    </citation>
    <scope>NUCLEOTIDE SEQUENCE</scope>
</reference>
<feature type="transmembrane region" description="Helical" evidence="1">
    <location>
        <begin position="37"/>
        <end position="56"/>
    </location>
</feature>
<organism evidence="2">
    <name type="scientific">bioreactor metagenome</name>
    <dbReference type="NCBI Taxonomy" id="1076179"/>
    <lineage>
        <taxon>unclassified sequences</taxon>
        <taxon>metagenomes</taxon>
        <taxon>ecological metagenomes</taxon>
    </lineage>
</organism>
<keyword evidence="1" id="KW-0472">Membrane</keyword>
<dbReference type="AlphaFoldDB" id="A0A644ZAY4"/>
<feature type="transmembrane region" description="Helical" evidence="1">
    <location>
        <begin position="12"/>
        <end position="30"/>
    </location>
</feature>
<evidence type="ECO:0000313" key="2">
    <source>
        <dbReference type="EMBL" id="MPM38050.1"/>
    </source>
</evidence>
<proteinExistence type="predicted"/>
<keyword evidence="1" id="KW-0812">Transmembrane</keyword>
<name>A0A644ZAY4_9ZZZZ</name>
<dbReference type="EMBL" id="VSSQ01008154">
    <property type="protein sequence ID" value="MPM38050.1"/>
    <property type="molecule type" value="Genomic_DNA"/>
</dbReference>
<accession>A0A644ZAY4</accession>
<comment type="caution">
    <text evidence="2">The sequence shown here is derived from an EMBL/GenBank/DDBJ whole genome shotgun (WGS) entry which is preliminary data.</text>
</comment>
<protein>
    <submittedName>
        <fullName evidence="2">Uncharacterized protein</fullName>
    </submittedName>
</protein>